<dbReference type="InterPro" id="IPR028082">
    <property type="entry name" value="Peripla_BP_I"/>
</dbReference>
<dbReference type="AlphaFoldDB" id="A0A1D1VEM1"/>
<dbReference type="SUPFAM" id="SSF53822">
    <property type="entry name" value="Periplasmic binding protein-like I"/>
    <property type="match status" value="1"/>
</dbReference>
<keyword evidence="6" id="KW-0732">Signal</keyword>
<feature type="domain" description="Receptor ligand binding region" evidence="7">
    <location>
        <begin position="105"/>
        <end position="364"/>
    </location>
</feature>
<keyword evidence="9" id="KW-1185">Reference proteome</keyword>
<dbReference type="STRING" id="947166.A0A1D1VEM1"/>
<comment type="subcellular location">
    <subcellularLocation>
        <location evidence="1">Membrane</location>
    </subcellularLocation>
</comment>
<keyword evidence="3 5" id="KW-1133">Transmembrane helix</keyword>
<evidence type="ECO:0000256" key="5">
    <source>
        <dbReference type="SAM" id="Phobius"/>
    </source>
</evidence>
<dbReference type="Proteomes" id="UP000186922">
    <property type="component" value="Unassembled WGS sequence"/>
</dbReference>
<protein>
    <recommendedName>
        <fullName evidence="7">Receptor ligand binding region domain-containing protein</fullName>
    </recommendedName>
</protein>
<dbReference type="Gene3D" id="3.40.50.2300">
    <property type="match status" value="1"/>
</dbReference>
<gene>
    <name evidence="8" type="primary">RvY_10994-1</name>
    <name evidence="8" type="synonym">RvY_10994.1</name>
    <name evidence="8" type="ORF">RvY_10994</name>
</gene>
<sequence>MEVYACTLIVLILVLLELWNRSDGFKLNILVVIVGENINNGYYACAPFFDTGFAEVAELYPRLYANATIRYIYEPKVIDCEESSYRMVVLLGKILPLVRQTNETMTVLLTPGCTASVLPLGDLARETKTTLVTTLGAAALGNTRRFPTLVSSTGSAAWQPIALVPFLEKFSWTTLTFLCDRLTKVPSIGSYLSSLVCPTLKGYLGPPKYHLLYEFFDSSNATNQSYAGILERAQRSSRIIVVATRGDAMRDIMIAAYKLNMTSDEYVYIYLEPTSMPYLLDLLDPTGDADSDKIVREAYRSLIVVNFLDKPWSAMEELLRKIADTARTRYNYTYNHGRNEQRNDAAMAAYEAVYVFSGLINETSARIGGRVPSPPVIRAASFDRLWKLPSRDVRTGSNGFRIRDISLSRYNSTSNDFEVVWVFNGSTRNITQKTKWDDNPYLWNGRTDPPSDIPVCGFDGTLCIDRFDRDAVKKSVAGVIPVILCLAAVAGFVLHRERRRHEYDLWWSLEPTTFDYNQFSRHPSIKRRANPAPNID</sequence>
<evidence type="ECO:0000259" key="7">
    <source>
        <dbReference type="Pfam" id="PF01094"/>
    </source>
</evidence>
<evidence type="ECO:0000256" key="1">
    <source>
        <dbReference type="ARBA" id="ARBA00004370"/>
    </source>
</evidence>
<feature type="transmembrane region" description="Helical" evidence="5">
    <location>
        <begin position="476"/>
        <end position="494"/>
    </location>
</feature>
<evidence type="ECO:0000313" key="9">
    <source>
        <dbReference type="Proteomes" id="UP000186922"/>
    </source>
</evidence>
<proteinExistence type="predicted"/>
<reference evidence="8 9" key="1">
    <citation type="journal article" date="2016" name="Nat. Commun.">
        <title>Extremotolerant tardigrade genome and improved radiotolerance of human cultured cells by tardigrade-unique protein.</title>
        <authorList>
            <person name="Hashimoto T."/>
            <person name="Horikawa D.D."/>
            <person name="Saito Y."/>
            <person name="Kuwahara H."/>
            <person name="Kozuka-Hata H."/>
            <person name="Shin-I T."/>
            <person name="Minakuchi Y."/>
            <person name="Ohishi K."/>
            <person name="Motoyama A."/>
            <person name="Aizu T."/>
            <person name="Enomoto A."/>
            <person name="Kondo K."/>
            <person name="Tanaka S."/>
            <person name="Hara Y."/>
            <person name="Koshikawa S."/>
            <person name="Sagara H."/>
            <person name="Miura T."/>
            <person name="Yokobori S."/>
            <person name="Miyagawa K."/>
            <person name="Suzuki Y."/>
            <person name="Kubo T."/>
            <person name="Oyama M."/>
            <person name="Kohara Y."/>
            <person name="Fujiyama A."/>
            <person name="Arakawa K."/>
            <person name="Katayama T."/>
            <person name="Toyoda A."/>
            <person name="Kunieda T."/>
        </authorList>
    </citation>
    <scope>NUCLEOTIDE SEQUENCE [LARGE SCALE GENOMIC DNA]</scope>
    <source>
        <strain evidence="8 9">YOKOZUNA-1</strain>
    </source>
</reference>
<dbReference type="OrthoDB" id="1890790at2759"/>
<evidence type="ECO:0000256" key="3">
    <source>
        <dbReference type="ARBA" id="ARBA00022989"/>
    </source>
</evidence>
<evidence type="ECO:0000256" key="2">
    <source>
        <dbReference type="ARBA" id="ARBA00022692"/>
    </source>
</evidence>
<evidence type="ECO:0000256" key="6">
    <source>
        <dbReference type="SAM" id="SignalP"/>
    </source>
</evidence>
<keyword evidence="4 5" id="KW-0472">Membrane</keyword>
<comment type="caution">
    <text evidence="8">The sequence shown here is derived from an EMBL/GenBank/DDBJ whole genome shotgun (WGS) entry which is preliminary data.</text>
</comment>
<dbReference type="GO" id="GO:0016020">
    <property type="term" value="C:membrane"/>
    <property type="evidence" value="ECO:0007669"/>
    <property type="project" value="UniProtKB-SubCell"/>
</dbReference>
<accession>A0A1D1VEM1</accession>
<keyword evidence="2 5" id="KW-0812">Transmembrane</keyword>
<dbReference type="Pfam" id="PF01094">
    <property type="entry name" value="ANF_receptor"/>
    <property type="match status" value="1"/>
</dbReference>
<dbReference type="EMBL" id="BDGG01000005">
    <property type="protein sequence ID" value="GAV00097.1"/>
    <property type="molecule type" value="Genomic_DNA"/>
</dbReference>
<feature type="signal peptide" evidence="6">
    <location>
        <begin position="1"/>
        <end position="24"/>
    </location>
</feature>
<name>A0A1D1VEM1_RAMVA</name>
<dbReference type="InterPro" id="IPR001828">
    <property type="entry name" value="ANF_lig-bd_rcpt"/>
</dbReference>
<feature type="chain" id="PRO_5008898330" description="Receptor ligand binding region domain-containing protein" evidence="6">
    <location>
        <begin position="25"/>
        <end position="536"/>
    </location>
</feature>
<evidence type="ECO:0000256" key="4">
    <source>
        <dbReference type="ARBA" id="ARBA00023136"/>
    </source>
</evidence>
<organism evidence="8 9">
    <name type="scientific">Ramazzottius varieornatus</name>
    <name type="common">Water bear</name>
    <name type="synonym">Tardigrade</name>
    <dbReference type="NCBI Taxonomy" id="947166"/>
    <lineage>
        <taxon>Eukaryota</taxon>
        <taxon>Metazoa</taxon>
        <taxon>Ecdysozoa</taxon>
        <taxon>Tardigrada</taxon>
        <taxon>Eutardigrada</taxon>
        <taxon>Parachela</taxon>
        <taxon>Hypsibioidea</taxon>
        <taxon>Ramazzottiidae</taxon>
        <taxon>Ramazzottius</taxon>
    </lineage>
</organism>
<evidence type="ECO:0000313" key="8">
    <source>
        <dbReference type="EMBL" id="GAV00097.1"/>
    </source>
</evidence>